<evidence type="ECO:0000313" key="3">
    <source>
        <dbReference type="EMBL" id="REC95400.1"/>
    </source>
</evidence>
<dbReference type="InterPro" id="IPR036691">
    <property type="entry name" value="Endo/exonu/phosph_ase_sf"/>
</dbReference>
<reference evidence="3 4" key="1">
    <citation type="submission" date="2018-07" db="EMBL/GenBank/DDBJ databases">
        <title>Genomic Encyclopedia of Type Strains, Phase IV (KMG-IV): sequencing the most valuable type-strain genomes for metagenomic binning, comparative biology and taxonomic classification.</title>
        <authorList>
            <person name="Goeker M."/>
        </authorList>
    </citation>
    <scope>NUCLEOTIDE SEQUENCE [LARGE SCALE GENOMIC DNA]</scope>
    <source>
        <strain evidence="3 4">DSM 14324</strain>
    </source>
</reference>
<evidence type="ECO:0008006" key="5">
    <source>
        <dbReference type="Google" id="ProtNLM"/>
    </source>
</evidence>
<dbReference type="EMBL" id="QRDJ01000006">
    <property type="protein sequence ID" value="REC95400.1"/>
    <property type="molecule type" value="Genomic_DNA"/>
</dbReference>
<dbReference type="Proteomes" id="UP000256334">
    <property type="component" value="Unassembled WGS sequence"/>
</dbReference>
<gene>
    <name evidence="3" type="ORF">C8D72_0044</name>
</gene>
<dbReference type="GO" id="GO:0003824">
    <property type="term" value="F:catalytic activity"/>
    <property type="evidence" value="ECO:0007669"/>
    <property type="project" value="InterPro"/>
</dbReference>
<dbReference type="PANTHER" id="PTHR37957:SF1">
    <property type="entry name" value="PHYTASE-LIKE DOMAIN-CONTAINING PROTEIN"/>
    <property type="match status" value="1"/>
</dbReference>
<evidence type="ECO:0000313" key="4">
    <source>
        <dbReference type="Proteomes" id="UP000256334"/>
    </source>
</evidence>
<evidence type="ECO:0000259" key="2">
    <source>
        <dbReference type="Pfam" id="PF13449"/>
    </source>
</evidence>
<dbReference type="RefSeq" id="WP_115852424.1">
    <property type="nucleotide sequence ID" value="NZ_QRDJ01000006.1"/>
</dbReference>
<dbReference type="InterPro" id="IPR005135">
    <property type="entry name" value="Endo/exonuclease/phosphatase"/>
</dbReference>
<feature type="domain" description="Endonuclease/exonuclease/phosphatase" evidence="1">
    <location>
        <begin position="12"/>
        <end position="367"/>
    </location>
</feature>
<dbReference type="SUPFAM" id="SSF56219">
    <property type="entry name" value="DNase I-like"/>
    <property type="match status" value="1"/>
</dbReference>
<dbReference type="Gene3D" id="3.60.10.10">
    <property type="entry name" value="Endonuclease/exonuclease/phosphatase"/>
    <property type="match status" value="1"/>
</dbReference>
<sequence length="793" mass="84194">MTASTPDIRVATYNASLNRDSAGALRDDLINGDSQARDIAAVIQQSRPDVLLINELDYDPAAAELFREHYLSTSQGDAPGIDYPYAFSAPVNTGVASGVDLDGSGEATPGAPGYADDALGFGQFTGQYGMLVLSRYPLETEDIRTFGDFLWKDMPGARLPDNPETADTGDYYSDAALDVLPLSSKSHWDIPVNVDGEIMHLLASHPTPPSFDGPENRNGLRNADEIRLWADYVTPGKGDYLVDDQGRSGGLEANARFVIAGDQNVDPLDGDSLPGAAQQLLGHPLIAAGLTPDSEGGVVAALEQGGANATHRGDPRFDTADFNDEAPGNLRVDYVLPSDQGLTRLDGGVFWPVEGDTGSERVEASDHRLVWADLAIDDNDTQVQDIEFIGQTAFDSGTEFQNTTLGGLSGLTRDPVSGEYLAISDDRSEYDDARFYSLRIDLDDGALNDGDVRLTDVTTLRQPGGEPWAAGEIDPEAIAITADGTLYIASEGDSNQRIDPFVNLFARDGEQIDAIDLPEILSPDGDGSWGVRNNLALESVTLTPDGEHLFTATENALAQDSPAAALDTGSPSRILSFDPDSGEALGQYLYPVEPTPQAPVEEDGFSTNGLVEMLALDEHHLLTLERGFAEGAGNDIRLYEIDLSRATDISHLDSLEEATGMIRPVQKTLLTSLNDYGFEPDNVEGMTFGPALADGRQSLILTSDDNFSDTQSTQFIALALAFDEAGADEPTPPAFDETFSLLPAALHPATILASLLGDIAALPGGAQALGLLGEQAGATLAGVTEPGDWLMAG</sequence>
<dbReference type="Pfam" id="PF13449">
    <property type="entry name" value="Phytase-like"/>
    <property type="match status" value="1"/>
</dbReference>
<name>A0A3D9DX92_9GAMM</name>
<dbReference type="PANTHER" id="PTHR37957">
    <property type="entry name" value="BLR7070 PROTEIN"/>
    <property type="match status" value="1"/>
</dbReference>
<proteinExistence type="predicted"/>
<evidence type="ECO:0000259" key="1">
    <source>
        <dbReference type="Pfam" id="PF03372"/>
    </source>
</evidence>
<dbReference type="InterPro" id="IPR027372">
    <property type="entry name" value="Phytase-like_dom"/>
</dbReference>
<feature type="domain" description="Phytase-like" evidence="2">
    <location>
        <begin position="403"/>
        <end position="707"/>
    </location>
</feature>
<comment type="caution">
    <text evidence="3">The sequence shown here is derived from an EMBL/GenBank/DDBJ whole genome shotgun (WGS) entry which is preliminary data.</text>
</comment>
<dbReference type="Pfam" id="PF03372">
    <property type="entry name" value="Exo_endo_phos"/>
    <property type="match status" value="1"/>
</dbReference>
<dbReference type="OrthoDB" id="292013at2"/>
<protein>
    <recommendedName>
        <fullName evidence="5">Phytase-like domain-containing protein</fullName>
    </recommendedName>
</protein>
<accession>A0A3D9DX92</accession>
<organism evidence="3 4">
    <name type="scientific">Kushneria indalinina DSM 14324</name>
    <dbReference type="NCBI Taxonomy" id="1122140"/>
    <lineage>
        <taxon>Bacteria</taxon>
        <taxon>Pseudomonadati</taxon>
        <taxon>Pseudomonadota</taxon>
        <taxon>Gammaproteobacteria</taxon>
        <taxon>Oceanospirillales</taxon>
        <taxon>Halomonadaceae</taxon>
        <taxon>Kushneria</taxon>
    </lineage>
</organism>
<dbReference type="AlphaFoldDB" id="A0A3D9DX92"/>
<dbReference type="SUPFAM" id="SSF75011">
    <property type="entry name" value="3-carboxy-cis,cis-mucoante lactonizing enzyme"/>
    <property type="match status" value="1"/>
</dbReference>
<keyword evidence="4" id="KW-1185">Reference proteome</keyword>